<evidence type="ECO:0000313" key="10">
    <source>
        <dbReference type="Proteomes" id="UP000443423"/>
    </source>
</evidence>
<dbReference type="InterPro" id="IPR015424">
    <property type="entry name" value="PyrdxlP-dep_Trfase"/>
</dbReference>
<sequence length="452" mass="50504">MAYWENLVAEYRERTPTSETLHEETREHIPSGVASTSRQFDPYPFYIDHSDGVYLEDVDGNRYLDYDMNNGAGLCGHTHPKITAALHDQLDEGTLYTMPHGLLAEAATELKKRWSALEKVRFTNSGTEATMHAIRMARAYTGRDKLLKIEGTYHGVHDYVMVSGTPPKGKAGHPNRPMKVADGHGIPDKTVETVEIAPFNDLEATEDIMRDNINEIGAFIVEPVMLNKSVTPPQQDYLEGLKDLCDEYGIVLIFDEVKTGVKVAPGGAAEYYGVQPDMVTMAKSIGGETSVGAFGGSDAIMDQISNDYAWHYGTYNGNPFVLRALVTALRDVLTDDAYQHVNKLGEQMKSGYEDVIEDAGITGQVRNVNSQGMVQFTDANITNYREFMANINDDFHRLFWFGMVNQGIIPHPYGARQQWTISVQHTEEHVDETIEAFKNIAPTLADEQESWH</sequence>
<keyword evidence="9" id="KW-0032">Aminotransferase</keyword>
<dbReference type="OrthoDB" id="303335at2157"/>
<dbReference type="PANTHER" id="PTHR43713:SF3">
    <property type="entry name" value="GLUTAMATE-1-SEMIALDEHYDE 2,1-AMINOMUTASE 1, CHLOROPLASTIC-RELATED"/>
    <property type="match status" value="1"/>
</dbReference>
<dbReference type="RefSeq" id="WP_151114242.1">
    <property type="nucleotide sequence ID" value="NZ_WKJQ01000003.1"/>
</dbReference>
<dbReference type="GO" id="GO:0008483">
    <property type="term" value="F:transaminase activity"/>
    <property type="evidence" value="ECO:0007669"/>
    <property type="project" value="UniProtKB-KW"/>
</dbReference>
<keyword evidence="5" id="KW-0413">Isomerase</keyword>
<dbReference type="InterPro" id="IPR015421">
    <property type="entry name" value="PyrdxlP-dep_Trfase_major"/>
</dbReference>
<comment type="caution">
    <text evidence="9">The sequence shown here is derived from an EMBL/GenBank/DDBJ whole genome shotgun (WGS) entry which is preliminary data.</text>
</comment>
<keyword evidence="4 7" id="KW-0663">Pyridoxal phosphate</keyword>
<feature type="region of interest" description="Disordered" evidence="8">
    <location>
        <begin position="15"/>
        <end position="34"/>
    </location>
</feature>
<evidence type="ECO:0000256" key="3">
    <source>
        <dbReference type="ARBA" id="ARBA00015416"/>
    </source>
</evidence>
<name>A0A6A8GC45_9EURY</name>
<keyword evidence="9" id="KW-0808">Transferase</keyword>
<dbReference type="AlphaFoldDB" id="A0A6A8GC45"/>
<protein>
    <recommendedName>
        <fullName evidence="3">Glutamate-1-semialdehyde 2,1-aminomutase</fullName>
    </recommendedName>
    <alternativeName>
        <fullName evidence="6">Glutamate-1-semialdehyde aminotransferase</fullName>
    </alternativeName>
</protein>
<dbReference type="EMBL" id="WKJQ01000003">
    <property type="protein sequence ID" value="MRW98252.1"/>
    <property type="molecule type" value="Genomic_DNA"/>
</dbReference>
<accession>A0A6A8GC45</accession>
<dbReference type="Gene3D" id="3.90.1150.10">
    <property type="entry name" value="Aspartate Aminotransferase, domain 1"/>
    <property type="match status" value="1"/>
</dbReference>
<dbReference type="PANTHER" id="PTHR43713">
    <property type="entry name" value="GLUTAMATE-1-SEMIALDEHYDE 2,1-AMINOMUTASE"/>
    <property type="match status" value="1"/>
</dbReference>
<evidence type="ECO:0000256" key="5">
    <source>
        <dbReference type="ARBA" id="ARBA00023235"/>
    </source>
</evidence>
<dbReference type="GO" id="GO:0030170">
    <property type="term" value="F:pyridoxal phosphate binding"/>
    <property type="evidence" value="ECO:0007669"/>
    <property type="project" value="InterPro"/>
</dbReference>
<evidence type="ECO:0000313" key="9">
    <source>
        <dbReference type="EMBL" id="MRW98252.1"/>
    </source>
</evidence>
<dbReference type="Gene3D" id="3.40.640.10">
    <property type="entry name" value="Type I PLP-dependent aspartate aminotransferase-like (Major domain)"/>
    <property type="match status" value="1"/>
</dbReference>
<dbReference type="CDD" id="cd00610">
    <property type="entry name" value="OAT_like"/>
    <property type="match status" value="1"/>
</dbReference>
<dbReference type="InterPro" id="IPR005814">
    <property type="entry name" value="Aminotrans_3"/>
</dbReference>
<proteinExistence type="inferred from homology"/>
<feature type="compositionally biased region" description="Basic and acidic residues" evidence="8">
    <location>
        <begin position="15"/>
        <end position="29"/>
    </location>
</feature>
<comment type="catalytic activity">
    <reaction evidence="1">
        <text>(S)-4-amino-5-oxopentanoate = 5-aminolevulinate</text>
        <dbReference type="Rhea" id="RHEA:14265"/>
        <dbReference type="ChEBI" id="CHEBI:57501"/>
        <dbReference type="ChEBI" id="CHEBI:356416"/>
        <dbReference type="EC" id="5.4.3.8"/>
    </reaction>
</comment>
<comment type="similarity">
    <text evidence="7">Belongs to the class-III pyridoxal-phosphate-dependent aminotransferase family.</text>
</comment>
<evidence type="ECO:0000256" key="4">
    <source>
        <dbReference type="ARBA" id="ARBA00022898"/>
    </source>
</evidence>
<evidence type="ECO:0000256" key="1">
    <source>
        <dbReference type="ARBA" id="ARBA00001579"/>
    </source>
</evidence>
<evidence type="ECO:0000256" key="2">
    <source>
        <dbReference type="ARBA" id="ARBA00001933"/>
    </source>
</evidence>
<gene>
    <name evidence="9" type="ORF">GJR99_16930</name>
</gene>
<evidence type="ECO:0000256" key="8">
    <source>
        <dbReference type="SAM" id="MobiDB-lite"/>
    </source>
</evidence>
<dbReference type="Pfam" id="PF00202">
    <property type="entry name" value="Aminotran_3"/>
    <property type="match status" value="1"/>
</dbReference>
<comment type="cofactor">
    <cofactor evidence="2">
        <name>pyridoxal 5'-phosphate</name>
        <dbReference type="ChEBI" id="CHEBI:597326"/>
    </cofactor>
</comment>
<dbReference type="GO" id="GO:0042286">
    <property type="term" value="F:glutamate-1-semialdehyde 2,1-aminomutase activity"/>
    <property type="evidence" value="ECO:0007669"/>
    <property type="project" value="UniProtKB-EC"/>
</dbReference>
<keyword evidence="10" id="KW-1185">Reference proteome</keyword>
<dbReference type="Proteomes" id="UP000443423">
    <property type="component" value="Unassembled WGS sequence"/>
</dbReference>
<dbReference type="SUPFAM" id="SSF53383">
    <property type="entry name" value="PLP-dependent transferases"/>
    <property type="match status" value="1"/>
</dbReference>
<organism evidence="9 10">
    <name type="scientific">Haloferax marinum</name>
    <dbReference type="NCBI Taxonomy" id="2666143"/>
    <lineage>
        <taxon>Archaea</taxon>
        <taxon>Methanobacteriati</taxon>
        <taxon>Methanobacteriota</taxon>
        <taxon>Stenosarchaea group</taxon>
        <taxon>Halobacteria</taxon>
        <taxon>Halobacteriales</taxon>
        <taxon>Haloferacaceae</taxon>
        <taxon>Haloferax</taxon>
    </lineage>
</organism>
<evidence type="ECO:0000256" key="7">
    <source>
        <dbReference type="RuleBase" id="RU003560"/>
    </source>
</evidence>
<reference evidence="9 10" key="1">
    <citation type="submission" date="2019-11" db="EMBL/GenBank/DDBJ databases">
        <title>Whole genome sequence of Haloferax sp. MBLA0078.</title>
        <authorList>
            <person name="Seo M.-J."/>
            <person name="Cho E.-S."/>
        </authorList>
    </citation>
    <scope>NUCLEOTIDE SEQUENCE [LARGE SCALE GENOMIC DNA]</scope>
    <source>
        <strain evidence="9 10">MBLA0078</strain>
    </source>
</reference>
<dbReference type="InterPro" id="IPR015422">
    <property type="entry name" value="PyrdxlP-dep_Trfase_small"/>
</dbReference>
<evidence type="ECO:0000256" key="6">
    <source>
        <dbReference type="ARBA" id="ARBA00031365"/>
    </source>
</evidence>